<dbReference type="Proteomes" id="UP001243623">
    <property type="component" value="Chromosome"/>
</dbReference>
<evidence type="ECO:0000313" key="2">
    <source>
        <dbReference type="Proteomes" id="UP001243623"/>
    </source>
</evidence>
<dbReference type="InterPro" id="IPR021725">
    <property type="entry name" value="Cdd1"/>
</dbReference>
<name>A0A9Y2AF87_9FIRM</name>
<reference evidence="1" key="1">
    <citation type="submission" date="2023-03" db="EMBL/GenBank/DDBJ databases">
        <title>Selenobaculum gbiensis gen. nov. sp. nov., a new bacterium isolated from the gut microbiota of IBD patient.</title>
        <authorList>
            <person name="Yeo S."/>
            <person name="Park H."/>
            <person name="Huh C.S."/>
        </authorList>
    </citation>
    <scope>NUCLEOTIDE SEQUENCE</scope>
    <source>
        <strain evidence="1">ICN-92133</strain>
    </source>
</reference>
<accession>A0A9Y2AF87</accession>
<organism evidence="1 2">
    <name type="scientific">Selenobaculum gibii</name>
    <dbReference type="NCBI Taxonomy" id="3054208"/>
    <lineage>
        <taxon>Bacteria</taxon>
        <taxon>Bacillati</taxon>
        <taxon>Bacillota</taxon>
        <taxon>Negativicutes</taxon>
        <taxon>Selenomonadales</taxon>
        <taxon>Selenomonadaceae</taxon>
        <taxon>Selenobaculum</taxon>
    </lineage>
</organism>
<sequence>MQSEKLLALKELQQIPRVGKTIANDLWNLEIRKISDLKGRKPERLYEDLCKYQECRVDLCMLYVFRCAVYYASTEECNKDLLKWWNWKDR</sequence>
<dbReference type="KEGG" id="sgbi:P3F81_11660"/>
<keyword evidence="2" id="KW-1185">Reference proteome</keyword>
<dbReference type="EMBL" id="CP120678">
    <property type="protein sequence ID" value="WIW70525.1"/>
    <property type="molecule type" value="Genomic_DNA"/>
</dbReference>
<proteinExistence type="predicted"/>
<protein>
    <submittedName>
        <fullName evidence="1">Helix-hairpin-helix domain-containing protein</fullName>
    </submittedName>
</protein>
<dbReference type="AlphaFoldDB" id="A0A9Y2AF87"/>
<dbReference type="Pfam" id="PF11731">
    <property type="entry name" value="Cdd1"/>
    <property type="match status" value="1"/>
</dbReference>
<dbReference type="Gene3D" id="1.10.150.20">
    <property type="entry name" value="5' to 3' exonuclease, C-terminal subdomain"/>
    <property type="match status" value="1"/>
</dbReference>
<evidence type="ECO:0000313" key="1">
    <source>
        <dbReference type="EMBL" id="WIW70525.1"/>
    </source>
</evidence>
<gene>
    <name evidence="1" type="ORF">P3F81_11660</name>
</gene>
<dbReference type="RefSeq" id="WP_147669610.1">
    <property type="nucleotide sequence ID" value="NZ_CP120678.1"/>
</dbReference>